<accession>A0A1Y2HLQ4</accession>
<name>A0A1Y2HLQ4_9FUNG</name>
<evidence type="ECO:0000313" key="1">
    <source>
        <dbReference type="EMBL" id="ORZ35499.1"/>
    </source>
</evidence>
<dbReference type="Proteomes" id="UP000193411">
    <property type="component" value="Unassembled WGS sequence"/>
</dbReference>
<comment type="caution">
    <text evidence="1">The sequence shown here is derived from an EMBL/GenBank/DDBJ whole genome shotgun (WGS) entry which is preliminary data.</text>
</comment>
<evidence type="ECO:0000313" key="2">
    <source>
        <dbReference type="Proteomes" id="UP000193411"/>
    </source>
</evidence>
<reference evidence="1 2" key="1">
    <citation type="submission" date="2016-07" db="EMBL/GenBank/DDBJ databases">
        <title>Pervasive Adenine N6-methylation of Active Genes in Fungi.</title>
        <authorList>
            <consortium name="DOE Joint Genome Institute"/>
            <person name="Mondo S.J."/>
            <person name="Dannebaum R.O."/>
            <person name="Kuo R.C."/>
            <person name="Labutti K."/>
            <person name="Haridas S."/>
            <person name="Kuo A."/>
            <person name="Salamov A."/>
            <person name="Ahrendt S.R."/>
            <person name="Lipzen A."/>
            <person name="Sullivan W."/>
            <person name="Andreopoulos W.B."/>
            <person name="Clum A."/>
            <person name="Lindquist E."/>
            <person name="Daum C."/>
            <person name="Ramamoorthy G.K."/>
            <person name="Gryganskyi A."/>
            <person name="Culley D."/>
            <person name="Magnuson J.K."/>
            <person name="James T.Y."/>
            <person name="O'Malley M.A."/>
            <person name="Stajich J.E."/>
            <person name="Spatafora J.W."/>
            <person name="Visel A."/>
            <person name="Grigoriev I.V."/>
        </authorList>
    </citation>
    <scope>NUCLEOTIDE SEQUENCE [LARGE SCALE GENOMIC DNA]</scope>
    <source>
        <strain evidence="1 2">PL171</strain>
    </source>
</reference>
<dbReference type="AlphaFoldDB" id="A0A1Y2HLQ4"/>
<proteinExistence type="predicted"/>
<sequence length="128" mass="14035">MHTTPRPLPSCANPLVLNSHTITYSKWSVSFPSMYPPTMQSHPGNPMESCRTADRPDSWPITFETSVPNLHNTPAHRLSSSSPCETATLVFSMTRMPDDCCERILQLATHSAQACTGSHRPVGPGRST</sequence>
<dbReference type="EMBL" id="MCFL01000022">
    <property type="protein sequence ID" value="ORZ35499.1"/>
    <property type="molecule type" value="Genomic_DNA"/>
</dbReference>
<organism evidence="1 2">
    <name type="scientific">Catenaria anguillulae PL171</name>
    <dbReference type="NCBI Taxonomy" id="765915"/>
    <lineage>
        <taxon>Eukaryota</taxon>
        <taxon>Fungi</taxon>
        <taxon>Fungi incertae sedis</taxon>
        <taxon>Blastocladiomycota</taxon>
        <taxon>Blastocladiomycetes</taxon>
        <taxon>Blastocladiales</taxon>
        <taxon>Catenariaceae</taxon>
        <taxon>Catenaria</taxon>
    </lineage>
</organism>
<keyword evidence="2" id="KW-1185">Reference proteome</keyword>
<gene>
    <name evidence="1" type="ORF">BCR44DRAFT_343282</name>
</gene>
<protein>
    <submittedName>
        <fullName evidence="1">Uncharacterized protein</fullName>
    </submittedName>
</protein>